<dbReference type="Gene3D" id="3.30.1120.10">
    <property type="match status" value="1"/>
</dbReference>
<dbReference type="Gene3D" id="3.40.720.10">
    <property type="entry name" value="Alkaline Phosphatase, subunit A"/>
    <property type="match status" value="1"/>
</dbReference>
<dbReference type="EMBL" id="BMLF01000001">
    <property type="protein sequence ID" value="GGL99640.1"/>
    <property type="molecule type" value="Genomic_DNA"/>
</dbReference>
<proteinExistence type="predicted"/>
<dbReference type="PANTHER" id="PTHR43751">
    <property type="entry name" value="SULFATASE"/>
    <property type="match status" value="1"/>
</dbReference>
<reference evidence="2" key="1">
    <citation type="journal article" date="2014" name="Int. J. Syst. Evol. Microbiol.">
        <title>Complete genome sequence of Corynebacterium casei LMG S-19264T (=DSM 44701T), isolated from a smear-ripened cheese.</title>
        <authorList>
            <consortium name="US DOE Joint Genome Institute (JGI-PGF)"/>
            <person name="Walter F."/>
            <person name="Albersmeier A."/>
            <person name="Kalinowski J."/>
            <person name="Ruckert C."/>
        </authorList>
    </citation>
    <scope>NUCLEOTIDE SEQUENCE</scope>
    <source>
        <strain evidence="2">CGMCC 1.6293</strain>
    </source>
</reference>
<dbReference type="InterPro" id="IPR000917">
    <property type="entry name" value="Sulfatase_N"/>
</dbReference>
<organism evidence="2 3">
    <name type="scientific">Pseudooceanicola nanhaiensis</name>
    <dbReference type="NCBI Taxonomy" id="375761"/>
    <lineage>
        <taxon>Bacteria</taxon>
        <taxon>Pseudomonadati</taxon>
        <taxon>Pseudomonadota</taxon>
        <taxon>Alphaproteobacteria</taxon>
        <taxon>Rhodobacterales</taxon>
        <taxon>Paracoccaceae</taxon>
        <taxon>Pseudooceanicola</taxon>
    </lineage>
</organism>
<evidence type="ECO:0000313" key="2">
    <source>
        <dbReference type="EMBL" id="GGL99640.1"/>
    </source>
</evidence>
<accession>A0A917WFC2</accession>
<dbReference type="CDD" id="cd16142">
    <property type="entry name" value="ARS_like"/>
    <property type="match status" value="1"/>
</dbReference>
<gene>
    <name evidence="2" type="ORF">GCM10011534_21820</name>
</gene>
<reference evidence="2" key="2">
    <citation type="submission" date="2020-09" db="EMBL/GenBank/DDBJ databases">
        <authorList>
            <person name="Sun Q."/>
            <person name="Zhou Y."/>
        </authorList>
    </citation>
    <scope>NUCLEOTIDE SEQUENCE</scope>
    <source>
        <strain evidence="2">CGMCC 1.6293</strain>
    </source>
</reference>
<evidence type="ECO:0000313" key="3">
    <source>
        <dbReference type="Proteomes" id="UP000649829"/>
    </source>
</evidence>
<dbReference type="InterPro" id="IPR017850">
    <property type="entry name" value="Alkaline_phosphatase_core_sf"/>
</dbReference>
<evidence type="ECO:0000259" key="1">
    <source>
        <dbReference type="Pfam" id="PF00884"/>
    </source>
</evidence>
<keyword evidence="3" id="KW-1185">Reference proteome</keyword>
<feature type="domain" description="Sulfatase N-terminal" evidence="1">
    <location>
        <begin position="5"/>
        <end position="335"/>
    </location>
</feature>
<sequence>MADKPNILILWGDDIGTWNLSYFNRGQMGYRTPNIDRVANEGAAFTDYYGQQSCTAGRAAFITGQNPIRTGLTKVGMPGADVGLQKEDPTIATLLKAEGYATGQFGKNHLGDKDEYLPTMHGFDEFFGNLYHLNAEEEPELPDYPKQDWFKDRYGPRGVLHSWADGKGGQRIEDTGPLTRKRMETVDEEFLESAIRFIEDAVKNDQPFFVWFNTTGMHFRTHCPDKHRGKSGQGFYNDMMVVHDETIGVLLDKLDELGITDNTFVMYSTDNGPHFNTWPDAAITPYRSEKNTNWEGAWRVPCFMRWPDRIKAGTVLNDIACHQDMLPTLLSAAGAPGVKEKLLDGHTVGDMTYNVHVDGFDLLPWLSGEAEKGPRETMFYFSDDGDLLAIRHNDWKAVLMEQRARQLQCWIEPFVPLRAPKIFNLRRDPFERADENSNTYWDWYLDHAFLIYGMQGLVADQIEAFVKYPPRQKPAAFNLDAVMTQLETMGSGAGH</sequence>
<name>A0A917WFC2_9RHOB</name>
<dbReference type="Pfam" id="PF00884">
    <property type="entry name" value="Sulfatase"/>
    <property type="match status" value="1"/>
</dbReference>
<dbReference type="InterPro" id="IPR052701">
    <property type="entry name" value="GAG_Ulvan_Degrading_Sulfatases"/>
</dbReference>
<dbReference type="RefSeq" id="WP_036539833.1">
    <property type="nucleotide sequence ID" value="NZ_BMLF01000001.1"/>
</dbReference>
<protein>
    <submittedName>
        <fullName evidence="2">Arylsulfatase</fullName>
    </submittedName>
</protein>
<dbReference type="PANTHER" id="PTHR43751:SF2">
    <property type="entry name" value="SULFATASE N-TERMINAL DOMAIN-CONTAINING PROTEIN"/>
    <property type="match status" value="1"/>
</dbReference>
<dbReference type="SUPFAM" id="SSF53649">
    <property type="entry name" value="Alkaline phosphatase-like"/>
    <property type="match status" value="1"/>
</dbReference>
<dbReference type="Proteomes" id="UP000649829">
    <property type="component" value="Unassembled WGS sequence"/>
</dbReference>
<comment type="caution">
    <text evidence="2">The sequence shown here is derived from an EMBL/GenBank/DDBJ whole genome shotgun (WGS) entry which is preliminary data.</text>
</comment>
<dbReference type="AlphaFoldDB" id="A0A917WFC2"/>